<dbReference type="SUPFAM" id="SSF55315">
    <property type="entry name" value="L30e-like"/>
    <property type="match status" value="1"/>
</dbReference>
<evidence type="ECO:0000313" key="6">
    <source>
        <dbReference type="EMBL" id="QNO41225.1"/>
    </source>
</evidence>
<dbReference type="EMBL" id="MT630655">
    <property type="protein sequence ID" value="QNO41652.1"/>
    <property type="molecule type" value="Genomic_DNA"/>
</dbReference>
<dbReference type="PROSITE" id="PS00993">
    <property type="entry name" value="RIBOSOMAL_L30E_2"/>
    <property type="match status" value="1"/>
</dbReference>
<dbReference type="Pfam" id="PF01248">
    <property type="entry name" value="Ribosomal_L7Ae"/>
    <property type="match status" value="1"/>
</dbReference>
<evidence type="ECO:0000313" key="8">
    <source>
        <dbReference type="EMBL" id="QNO48314.1"/>
    </source>
</evidence>
<evidence type="ECO:0000256" key="3">
    <source>
        <dbReference type="ARBA" id="ARBA00023274"/>
    </source>
</evidence>
<evidence type="ECO:0000313" key="7">
    <source>
        <dbReference type="EMBL" id="QNO41652.1"/>
    </source>
</evidence>
<reference evidence="7" key="1">
    <citation type="submission" date="2020-06" db="EMBL/GenBank/DDBJ databases">
        <title>Unique genomic features of the anaerobic methanotrophic archaea.</title>
        <authorList>
            <person name="Chadwick G.L."/>
            <person name="Skennerton C.T."/>
            <person name="Laso-Perez R."/>
            <person name="Leu A.O."/>
            <person name="Speth D.R."/>
            <person name="Yu H."/>
            <person name="Morgan-Lang C."/>
            <person name="Hatzenpichler R."/>
            <person name="Goudeau D."/>
            <person name="Malmstrom R."/>
            <person name="Brazelton W.J."/>
            <person name="Woyke T."/>
            <person name="Hallam S.J."/>
            <person name="Tyson G.W."/>
            <person name="Wegener G."/>
            <person name="Boetius A."/>
            <person name="Orphan V."/>
        </authorList>
    </citation>
    <scope>NUCLEOTIDE SEQUENCE</scope>
</reference>
<dbReference type="InterPro" id="IPR029064">
    <property type="entry name" value="Ribosomal_eL30-like_sf"/>
</dbReference>
<dbReference type="GO" id="GO:0003723">
    <property type="term" value="F:RNA binding"/>
    <property type="evidence" value="ECO:0007669"/>
    <property type="project" value="InterPro"/>
</dbReference>
<feature type="domain" description="Ribosomal protein eL8/eL30/eS12/Gadd45" evidence="5">
    <location>
        <begin position="5"/>
        <end position="92"/>
    </location>
</feature>
<dbReference type="GO" id="GO:1990904">
    <property type="term" value="C:ribonucleoprotein complex"/>
    <property type="evidence" value="ECO:0007669"/>
    <property type="project" value="UniProtKB-KW"/>
</dbReference>
<keyword evidence="3" id="KW-0687">Ribonucleoprotein</keyword>
<sequence length="117" mass="12666">MEIDLNKALRKTIRSGKVLIGSNTCLDVVKNNNDLTVVLAANCPAHIRSQIHDSGVPVIEYPGMSVDLGTACGKPFTIATMAIIDPGDSNIMKVFDPEEEAKEDELRSEEVPDELEG</sequence>
<organism evidence="7">
    <name type="scientific">Candidatus Methanogaster sp. ANME-2c ERB4</name>
    <dbReference type="NCBI Taxonomy" id="2759911"/>
    <lineage>
        <taxon>Archaea</taxon>
        <taxon>Methanobacteriati</taxon>
        <taxon>Methanobacteriota</taxon>
        <taxon>Stenosarchaea group</taxon>
        <taxon>Methanomicrobia</taxon>
        <taxon>Methanosarcinales</taxon>
        <taxon>ANME-2 cluster</taxon>
        <taxon>Candidatus Methanogasteraceae</taxon>
        <taxon>Candidatus Methanogaster</taxon>
    </lineage>
</organism>
<dbReference type="PANTHER" id="PTHR11449">
    <property type="entry name" value="RIBOSOMAL PROTEIN L30"/>
    <property type="match status" value="1"/>
</dbReference>
<dbReference type="InterPro" id="IPR039109">
    <property type="entry name" value="Ribosomal_eL30-like"/>
</dbReference>
<dbReference type="InterPro" id="IPR004038">
    <property type="entry name" value="Ribosomal_eL8/eL30/eS12/Gad45"/>
</dbReference>
<accession>A0A7G9Y0W8</accession>
<evidence type="ECO:0000256" key="1">
    <source>
        <dbReference type="ARBA" id="ARBA00007326"/>
    </source>
</evidence>
<dbReference type="EMBL" id="MT631325">
    <property type="protein sequence ID" value="QNO48314.1"/>
    <property type="molecule type" value="Genomic_DNA"/>
</dbReference>
<dbReference type="AlphaFoldDB" id="A0A7G9Y0W8"/>
<comment type="similarity">
    <text evidence="1">Belongs to the eukaryotic ribosomal protein eL30 family.</text>
</comment>
<evidence type="ECO:0000256" key="4">
    <source>
        <dbReference type="SAM" id="MobiDB-lite"/>
    </source>
</evidence>
<proteinExistence type="inferred from homology"/>
<feature type="region of interest" description="Disordered" evidence="4">
    <location>
        <begin position="98"/>
        <end position="117"/>
    </location>
</feature>
<evidence type="ECO:0000256" key="2">
    <source>
        <dbReference type="ARBA" id="ARBA00022980"/>
    </source>
</evidence>
<evidence type="ECO:0000259" key="5">
    <source>
        <dbReference type="Pfam" id="PF01248"/>
    </source>
</evidence>
<keyword evidence="2" id="KW-0689">Ribosomal protein</keyword>
<dbReference type="EMBL" id="MT630608">
    <property type="protein sequence ID" value="QNO41225.1"/>
    <property type="molecule type" value="Genomic_DNA"/>
</dbReference>
<gene>
    <name evidence="6" type="ORF">APGBGGHG_00006</name>
    <name evidence="7" type="ORF">DEHNNBFE_00006</name>
    <name evidence="8" type="ORF">MPEGOFLP_00005</name>
</gene>
<dbReference type="InterPro" id="IPR022991">
    <property type="entry name" value="Ribosomal_eL30_CS"/>
</dbReference>
<dbReference type="Gene3D" id="3.30.1330.30">
    <property type="match status" value="1"/>
</dbReference>
<name>A0A7G9Y0W8_9EURY</name>
<dbReference type="GO" id="GO:0005840">
    <property type="term" value="C:ribosome"/>
    <property type="evidence" value="ECO:0007669"/>
    <property type="project" value="UniProtKB-KW"/>
</dbReference>
<dbReference type="NCBIfam" id="NF002172">
    <property type="entry name" value="PRK01018.1"/>
    <property type="match status" value="1"/>
</dbReference>
<protein>
    <recommendedName>
        <fullName evidence="5">Ribosomal protein eL8/eL30/eS12/Gadd45 domain-containing protein</fullName>
    </recommendedName>
</protein>